<reference evidence="3 4" key="1">
    <citation type="submission" date="2019-05" db="EMBL/GenBank/DDBJ databases">
        <title>Chryseobacterium sp. isolated from King George Island, maritime Antarctica.</title>
        <authorList>
            <person name="Peng X."/>
        </authorList>
    </citation>
    <scope>NUCLEOTIDE SEQUENCE [LARGE SCALE GENOMIC DNA]</scope>
    <source>
        <strain evidence="3 4">7-3A</strain>
    </source>
</reference>
<dbReference type="InterPro" id="IPR026444">
    <property type="entry name" value="Secre_tail"/>
</dbReference>
<evidence type="ECO:0000313" key="3">
    <source>
        <dbReference type="EMBL" id="QOW10539.1"/>
    </source>
</evidence>
<dbReference type="AlphaFoldDB" id="A0A7M2Y9M9"/>
<protein>
    <submittedName>
        <fullName evidence="3">T9SS type A sorting domain-containing protein</fullName>
    </submittedName>
</protein>
<dbReference type="RefSeq" id="WP_193810705.1">
    <property type="nucleotide sequence ID" value="NZ_CP040442.1"/>
</dbReference>
<dbReference type="Proteomes" id="UP000594195">
    <property type="component" value="Chromosome"/>
</dbReference>
<proteinExistence type="predicted"/>
<name>A0A7M2Y9M9_9FLAO</name>
<keyword evidence="1" id="KW-0732">Signal</keyword>
<dbReference type="NCBIfam" id="TIGR04183">
    <property type="entry name" value="Por_Secre_tail"/>
    <property type="match status" value="1"/>
</dbReference>
<sequence>MKKIYLFFFSLFYIANFSQTIEAEIYEINYNTGVNPQYLQKYNDQIIFWSGDLWSYNFTTKKSTLIKKIFPYTPQFSSDVQFTLFKNKVYFLVDVSSKTQLWATDGTETGTKQIFEFPDNYVTQITADESKILITERNNIYISDGTSAGTKLLKQMDGQTLESKAFKFNSHFIFAAKNANYSNELWITNSIDETTSKIKIEGTEDPLYIHTTLKFFDLNGMVLFNAQNASGTQTGLWSLDLATKKAKFIYTTRTLTSGEILNNKLVFMGNTIENGSNIFVTDGTPENTKVLSSTMHFASSSQDELGLQKLGNSIYFFPYSQERNRLWKTDGTVGGTVPTSILIPNDFAASILRYFPLNQMILIENSGHTTFYLMDQFENLSLLGENRLSNSIEISGSMIFPYENQKYGRELFQYNIETKQVSIFKDTMHEQGSKPINAVATADNSLIFTGFDGSYNNQFYKIAKKSDQPEAIKISNSIYPNVPEGELFRVGNYYYITPNSYSSQIVKSNGTEAGTKKMTLPVNTQVDQYTTFGNLNDESLIATIYYSGGNGGMMRIMKNDINSETLELIKEVPGSSSSQTKSIFYNGSLYFTISKNNKYEIWKTDGTTDGTMIALNITDEEYYSNVPRLLGVFDNQFLIAKNYRLYKYNSSTQAVTEIPFPVNDWGIRQWNVSQNMIEIEGKLYLMSQNGYGTIYKFDNLQTPPTEIMSSNNMGVFANFKKCGSTLYFGTSNYDGKSNNLWSININDNSYKEIIANSSTSAVSNLTCINNYLYFTKENSSKIWRTNGTAESTITLPVTVVNEEQIVDTDQILKLINLENTLYFVAKTKTSGEELYSVTTELPIYLNTGNVKSDAQKLKLILYPNPASDFIKIKETGDLKVETYTIFDFSGRLISSGRYTSENQIIDVQQLNAGNYLIQITAKNGTQFSQQFIKK</sequence>
<accession>A0A7M2Y9M9</accession>
<keyword evidence="4" id="KW-1185">Reference proteome</keyword>
<organism evidence="3 4">
    <name type="scientific">Kaistella flava</name>
    <name type="common">ex Peng et al. 2021</name>
    <dbReference type="NCBI Taxonomy" id="2038776"/>
    <lineage>
        <taxon>Bacteria</taxon>
        <taxon>Pseudomonadati</taxon>
        <taxon>Bacteroidota</taxon>
        <taxon>Flavobacteriia</taxon>
        <taxon>Flavobacteriales</taxon>
        <taxon>Weeksellaceae</taxon>
        <taxon>Chryseobacterium group</taxon>
        <taxon>Kaistella</taxon>
    </lineage>
</organism>
<dbReference type="SUPFAM" id="SSF63825">
    <property type="entry name" value="YWTD domain"/>
    <property type="match status" value="1"/>
</dbReference>
<feature type="domain" description="Secretion system C-terminal sorting" evidence="2">
    <location>
        <begin position="861"/>
        <end position="929"/>
    </location>
</feature>
<dbReference type="KEGG" id="kfa:Q73A0000_09230"/>
<dbReference type="SUPFAM" id="SSF50998">
    <property type="entry name" value="Quinoprotein alcohol dehydrogenase-like"/>
    <property type="match status" value="1"/>
</dbReference>
<gene>
    <name evidence="3" type="ORF">Q73A0000_09230</name>
</gene>
<evidence type="ECO:0000313" key="4">
    <source>
        <dbReference type="Proteomes" id="UP000594195"/>
    </source>
</evidence>
<evidence type="ECO:0000256" key="1">
    <source>
        <dbReference type="ARBA" id="ARBA00022729"/>
    </source>
</evidence>
<evidence type="ECO:0000259" key="2">
    <source>
        <dbReference type="Pfam" id="PF18962"/>
    </source>
</evidence>
<dbReference type="InterPro" id="IPR011047">
    <property type="entry name" value="Quinoprotein_ADH-like_sf"/>
</dbReference>
<dbReference type="Gene3D" id="2.120.10.60">
    <property type="entry name" value="Tricorn protease N-terminal domain"/>
    <property type="match status" value="1"/>
</dbReference>
<dbReference type="Pfam" id="PF18962">
    <property type="entry name" value="Por_Secre_tail"/>
    <property type="match status" value="1"/>
</dbReference>
<dbReference type="EMBL" id="CP040442">
    <property type="protein sequence ID" value="QOW10539.1"/>
    <property type="molecule type" value="Genomic_DNA"/>
</dbReference>